<dbReference type="PROSITE" id="PS50035">
    <property type="entry name" value="PLD"/>
    <property type="match status" value="2"/>
</dbReference>
<comment type="caution">
    <text evidence="11">The sequence shown here is derived from an EMBL/GenBank/DDBJ whole genome shotgun (WGS) entry which is preliminary data.</text>
</comment>
<sequence>MSLKPQITRPGRNCWRIEHASRLALIIDAEAYFKAVKEAVLAARHSVYLVGWDFDTRIRFEPEGKTLDGPNKLGPFLRWIDKHRPDVQVFVLKWDLGAIQALGRGTTPLAILDWMTSRRIHFKLDGAHPKAAAHHQKVVVIDDVLAFCGGIDMTADRWDTREHRDEDSRRRRPSGRRYDPWHDVSTVVDGDVAQALGELARERWKWASGEDLPPPTGCAEIWPSSVQPVFQDVDVGIARTIPKYQQRSEVREIERLYLDAIAAARETIYCESQYFASRRIAEAMAKRLRQKDGPEIVIINPESADGFLESVAMDTARYRLLQLIAAADRHGRFRIYTPVTKAGEAIYVHAKVTIVDDRLLRVGSSNFNNRSMGFDTECDLVIEAVPGRSGVSAVRDQIIEVRNDLLAEHLGKTVEEVRAAVEMRGSLIAAINALRGGGRTLQPYEPEEPSAIAETLAENDLLDPEQPPSLAKRTLRRLLLRGSLR</sequence>
<comment type="subcellular location">
    <subcellularLocation>
        <location evidence="3">Secreted</location>
    </subcellularLocation>
</comment>
<keyword evidence="7" id="KW-0378">Hydrolase</keyword>
<dbReference type="Gene3D" id="3.30.870.10">
    <property type="entry name" value="Endonuclease Chain A"/>
    <property type="match status" value="2"/>
</dbReference>
<evidence type="ECO:0000256" key="1">
    <source>
        <dbReference type="ARBA" id="ARBA00000798"/>
    </source>
</evidence>
<comment type="catalytic activity">
    <reaction evidence="1">
        <text>a 1,2-diacyl-sn-glycero-3-phosphocholine + H2O = a 1,2-diacyl-sn-glycero-3-phosphate + choline + H(+)</text>
        <dbReference type="Rhea" id="RHEA:14445"/>
        <dbReference type="ChEBI" id="CHEBI:15354"/>
        <dbReference type="ChEBI" id="CHEBI:15377"/>
        <dbReference type="ChEBI" id="CHEBI:15378"/>
        <dbReference type="ChEBI" id="CHEBI:57643"/>
        <dbReference type="ChEBI" id="CHEBI:58608"/>
        <dbReference type="EC" id="3.1.4.4"/>
    </reaction>
</comment>
<dbReference type="InterPro" id="IPR015679">
    <property type="entry name" value="PLipase_D_fam"/>
</dbReference>
<dbReference type="Proteomes" id="UP000215931">
    <property type="component" value="Unassembled WGS sequence"/>
</dbReference>
<evidence type="ECO:0000256" key="8">
    <source>
        <dbReference type="ARBA" id="ARBA00023098"/>
    </source>
</evidence>
<dbReference type="GO" id="GO:0004630">
    <property type="term" value="F:phospholipase D activity"/>
    <property type="evidence" value="ECO:0007669"/>
    <property type="project" value="UniProtKB-EC"/>
</dbReference>
<keyword evidence="6" id="KW-0677">Repeat</keyword>
<proteinExistence type="predicted"/>
<organism evidence="11 12">
    <name type="scientific">Mesorhizobium wenxiniae</name>
    <dbReference type="NCBI Taxonomy" id="2014805"/>
    <lineage>
        <taxon>Bacteria</taxon>
        <taxon>Pseudomonadati</taxon>
        <taxon>Pseudomonadota</taxon>
        <taxon>Alphaproteobacteria</taxon>
        <taxon>Hyphomicrobiales</taxon>
        <taxon>Phyllobacteriaceae</taxon>
        <taxon>Mesorhizobium</taxon>
    </lineage>
</organism>
<evidence type="ECO:0000256" key="9">
    <source>
        <dbReference type="ARBA" id="ARBA00029594"/>
    </source>
</evidence>
<dbReference type="PANTHER" id="PTHR18896:SF76">
    <property type="entry name" value="PHOSPHOLIPASE"/>
    <property type="match status" value="1"/>
</dbReference>
<dbReference type="EMBL" id="NPKH01000020">
    <property type="protein sequence ID" value="PAP95455.1"/>
    <property type="molecule type" value="Genomic_DNA"/>
</dbReference>
<feature type="domain" description="PLD phosphodiesterase" evidence="10">
    <location>
        <begin position="130"/>
        <end position="157"/>
    </location>
</feature>
<feature type="domain" description="PLD phosphodiesterase" evidence="10">
    <location>
        <begin position="344"/>
        <end position="371"/>
    </location>
</feature>
<evidence type="ECO:0000313" key="12">
    <source>
        <dbReference type="Proteomes" id="UP000215931"/>
    </source>
</evidence>
<evidence type="ECO:0000256" key="7">
    <source>
        <dbReference type="ARBA" id="ARBA00022801"/>
    </source>
</evidence>
<protein>
    <recommendedName>
        <fullName evidence="4">Phospholipase D</fullName>
    </recommendedName>
    <alternativeName>
        <fullName evidence="9">Choline phosphatase</fullName>
    </alternativeName>
</protein>
<dbReference type="GO" id="GO:0005576">
    <property type="term" value="C:extracellular region"/>
    <property type="evidence" value="ECO:0007669"/>
    <property type="project" value="UniProtKB-SubCell"/>
</dbReference>
<dbReference type="SUPFAM" id="SSF56024">
    <property type="entry name" value="Phospholipase D/nuclease"/>
    <property type="match status" value="2"/>
</dbReference>
<dbReference type="CDD" id="cd09140">
    <property type="entry name" value="PLDc_vPLD1_2_like_bac_1"/>
    <property type="match status" value="1"/>
</dbReference>
<keyword evidence="5" id="KW-0964">Secreted</keyword>
<evidence type="ECO:0000256" key="4">
    <source>
        <dbReference type="ARBA" id="ARBA00018392"/>
    </source>
</evidence>
<dbReference type="InterPro" id="IPR001736">
    <property type="entry name" value="PLipase_D/transphosphatidylase"/>
</dbReference>
<reference evidence="11 12" key="1">
    <citation type="submission" date="2017-08" db="EMBL/GenBank/DDBJ databases">
        <title>Mesorhizobium wenxinae sp. nov., a novel rhizobial species isolated from root nodules of chickpea (Cicer arietinum L.).</title>
        <authorList>
            <person name="Zhang J."/>
        </authorList>
    </citation>
    <scope>NUCLEOTIDE SEQUENCE [LARGE SCALE GENOMIC DNA]</scope>
    <source>
        <strain evidence="12">WYCCWR 10019</strain>
    </source>
</reference>
<dbReference type="InterPro" id="IPR025202">
    <property type="entry name" value="PLD-like_dom"/>
</dbReference>
<dbReference type="OrthoDB" id="8828485at2"/>
<dbReference type="AlphaFoldDB" id="A0A271KKC0"/>
<keyword evidence="8" id="KW-0443">Lipid metabolism</keyword>
<keyword evidence="12" id="KW-1185">Reference proteome</keyword>
<name>A0A271KKC0_9HYPH</name>
<accession>A0A271KKC0</accession>
<evidence type="ECO:0000256" key="6">
    <source>
        <dbReference type="ARBA" id="ARBA00022737"/>
    </source>
</evidence>
<dbReference type="SMART" id="SM00155">
    <property type="entry name" value="PLDc"/>
    <property type="match status" value="2"/>
</dbReference>
<dbReference type="CDD" id="cd09143">
    <property type="entry name" value="PLDc_vPLD1_2_like_bac_2"/>
    <property type="match status" value="1"/>
</dbReference>
<dbReference type="Pfam" id="PF13091">
    <property type="entry name" value="PLDc_2"/>
    <property type="match status" value="1"/>
</dbReference>
<dbReference type="PANTHER" id="PTHR18896">
    <property type="entry name" value="PHOSPHOLIPASE D"/>
    <property type="match status" value="1"/>
</dbReference>
<comment type="function">
    <text evidence="2">Could be a virulence factor.</text>
</comment>
<dbReference type="GO" id="GO:0009395">
    <property type="term" value="P:phospholipid catabolic process"/>
    <property type="evidence" value="ECO:0007669"/>
    <property type="project" value="TreeGrafter"/>
</dbReference>
<evidence type="ECO:0000313" key="11">
    <source>
        <dbReference type="EMBL" id="PAP95455.1"/>
    </source>
</evidence>
<evidence type="ECO:0000256" key="3">
    <source>
        <dbReference type="ARBA" id="ARBA00004613"/>
    </source>
</evidence>
<evidence type="ECO:0000259" key="10">
    <source>
        <dbReference type="PROSITE" id="PS50035"/>
    </source>
</evidence>
<dbReference type="RefSeq" id="WP_095519277.1">
    <property type="nucleotide sequence ID" value="NZ_NPKH01000020.1"/>
</dbReference>
<evidence type="ECO:0000256" key="5">
    <source>
        <dbReference type="ARBA" id="ARBA00022525"/>
    </source>
</evidence>
<evidence type="ECO:0000256" key="2">
    <source>
        <dbReference type="ARBA" id="ARBA00003145"/>
    </source>
</evidence>
<gene>
    <name evidence="11" type="ORF">CIT31_15800</name>
</gene>